<protein>
    <submittedName>
        <fullName evidence="1">Uncharacterized protein</fullName>
    </submittedName>
</protein>
<sequence length="241" mass="27127">MFVSKFCLATVLLSIHLANSYILLTASLDDVDSLVKQIADSPVVNQINDIFRRASSTFQEHKQLVARKHNSETTNKPSGPELKQDPEKPVVRKQLPEQSPVFMQVPEQSPVFMQVPEQRPVQMRSDPKLAVKPQIPSTQKTLPKETTKKTMPTIYLPHPTEGSKLQKDAAPADDNDDIEVWTPDKKALMKELNSQNTSGEDSDENDVKSKTRRTQEDADIAELGRNASFYLTSIKKIFENV</sequence>
<evidence type="ECO:0000313" key="1">
    <source>
        <dbReference type="EMBL" id="KAJ8721114.1"/>
    </source>
</evidence>
<comment type="caution">
    <text evidence="1">The sequence shown here is derived from an EMBL/GenBank/DDBJ whole genome shotgun (WGS) entry which is preliminary data.</text>
</comment>
<reference evidence="1" key="1">
    <citation type="submission" date="2023-03" db="EMBL/GenBank/DDBJ databases">
        <title>Chromosome-level genomes of two armyworms, Mythimna separata and Mythimna loreyi, provide insights into the biosynthesis and reception of sex pheromones.</title>
        <authorList>
            <person name="Zhao H."/>
        </authorList>
    </citation>
    <scope>NUCLEOTIDE SEQUENCE</scope>
    <source>
        <strain evidence="1">BeijingLab</strain>
    </source>
</reference>
<organism evidence="1 2">
    <name type="scientific">Mythimna loreyi</name>
    <dbReference type="NCBI Taxonomy" id="667449"/>
    <lineage>
        <taxon>Eukaryota</taxon>
        <taxon>Metazoa</taxon>
        <taxon>Ecdysozoa</taxon>
        <taxon>Arthropoda</taxon>
        <taxon>Hexapoda</taxon>
        <taxon>Insecta</taxon>
        <taxon>Pterygota</taxon>
        <taxon>Neoptera</taxon>
        <taxon>Endopterygota</taxon>
        <taxon>Lepidoptera</taxon>
        <taxon>Glossata</taxon>
        <taxon>Ditrysia</taxon>
        <taxon>Noctuoidea</taxon>
        <taxon>Noctuidae</taxon>
        <taxon>Noctuinae</taxon>
        <taxon>Hadenini</taxon>
        <taxon>Mythimna</taxon>
    </lineage>
</organism>
<keyword evidence="2" id="KW-1185">Reference proteome</keyword>
<accession>A0ACC2QQ02</accession>
<dbReference type="Proteomes" id="UP001231649">
    <property type="component" value="Chromosome 19"/>
</dbReference>
<gene>
    <name evidence="1" type="ORF">PYW08_006579</name>
</gene>
<proteinExistence type="predicted"/>
<evidence type="ECO:0000313" key="2">
    <source>
        <dbReference type="Proteomes" id="UP001231649"/>
    </source>
</evidence>
<name>A0ACC2QQ02_9NEOP</name>
<dbReference type="EMBL" id="CM056795">
    <property type="protein sequence ID" value="KAJ8721114.1"/>
    <property type="molecule type" value="Genomic_DNA"/>
</dbReference>